<feature type="domain" description="HTH tetR-type" evidence="3">
    <location>
        <begin position="10"/>
        <end position="70"/>
    </location>
</feature>
<keyword evidence="5" id="KW-1185">Reference proteome</keyword>
<dbReference type="InterPro" id="IPR009057">
    <property type="entry name" value="Homeodomain-like_sf"/>
</dbReference>
<dbReference type="PANTHER" id="PTHR30328">
    <property type="entry name" value="TRANSCRIPTIONAL REPRESSOR"/>
    <property type="match status" value="1"/>
</dbReference>
<dbReference type="STRING" id="551996.SAMN05192573_112101"/>
<dbReference type="PROSITE" id="PS01081">
    <property type="entry name" value="HTH_TETR_1"/>
    <property type="match status" value="1"/>
</dbReference>
<dbReference type="GO" id="GO:0003677">
    <property type="term" value="F:DNA binding"/>
    <property type="evidence" value="ECO:0007669"/>
    <property type="project" value="UniProtKB-UniRule"/>
</dbReference>
<gene>
    <name evidence="4" type="ORF">SAMN05192573_112101</name>
</gene>
<name>A0A1G8EZJ5_9SPHI</name>
<dbReference type="Proteomes" id="UP000199705">
    <property type="component" value="Unassembled WGS sequence"/>
</dbReference>
<evidence type="ECO:0000256" key="2">
    <source>
        <dbReference type="PROSITE-ProRule" id="PRU00335"/>
    </source>
</evidence>
<evidence type="ECO:0000256" key="1">
    <source>
        <dbReference type="ARBA" id="ARBA00023125"/>
    </source>
</evidence>
<keyword evidence="1 2" id="KW-0238">DNA-binding</keyword>
<dbReference type="PANTHER" id="PTHR30328:SF54">
    <property type="entry name" value="HTH-TYPE TRANSCRIPTIONAL REPRESSOR SCO4008"/>
    <property type="match status" value="1"/>
</dbReference>
<dbReference type="InterPro" id="IPR001647">
    <property type="entry name" value="HTH_TetR"/>
</dbReference>
<dbReference type="PRINTS" id="PR00455">
    <property type="entry name" value="HTHTETR"/>
</dbReference>
<dbReference type="EMBL" id="FNCG01000012">
    <property type="protein sequence ID" value="SDH75316.1"/>
    <property type="molecule type" value="Genomic_DNA"/>
</dbReference>
<reference evidence="5" key="1">
    <citation type="submission" date="2016-10" db="EMBL/GenBank/DDBJ databases">
        <authorList>
            <person name="Varghese N."/>
            <person name="Submissions S."/>
        </authorList>
    </citation>
    <scope>NUCLEOTIDE SEQUENCE [LARGE SCALE GENOMIC DNA]</scope>
    <source>
        <strain evidence="5">Gh-67</strain>
    </source>
</reference>
<dbReference type="RefSeq" id="WP_091171766.1">
    <property type="nucleotide sequence ID" value="NZ_FNCG01000012.1"/>
</dbReference>
<proteinExistence type="predicted"/>
<dbReference type="Pfam" id="PF17932">
    <property type="entry name" value="TetR_C_24"/>
    <property type="match status" value="1"/>
</dbReference>
<dbReference type="InterPro" id="IPR050109">
    <property type="entry name" value="HTH-type_TetR-like_transc_reg"/>
</dbReference>
<dbReference type="Gene3D" id="1.10.357.10">
    <property type="entry name" value="Tetracycline Repressor, domain 2"/>
    <property type="match status" value="1"/>
</dbReference>
<dbReference type="SUPFAM" id="SSF48498">
    <property type="entry name" value="Tetracyclin repressor-like, C-terminal domain"/>
    <property type="match status" value="1"/>
</dbReference>
<evidence type="ECO:0000313" key="4">
    <source>
        <dbReference type="EMBL" id="SDH75316.1"/>
    </source>
</evidence>
<dbReference type="PROSITE" id="PS50977">
    <property type="entry name" value="HTH_TETR_2"/>
    <property type="match status" value="1"/>
</dbReference>
<dbReference type="InterPro" id="IPR041490">
    <property type="entry name" value="KstR2_TetR_C"/>
</dbReference>
<dbReference type="Pfam" id="PF00440">
    <property type="entry name" value="TetR_N"/>
    <property type="match status" value="1"/>
</dbReference>
<evidence type="ECO:0000259" key="3">
    <source>
        <dbReference type="PROSITE" id="PS50977"/>
    </source>
</evidence>
<dbReference type="InterPro" id="IPR023772">
    <property type="entry name" value="DNA-bd_HTH_TetR-type_CS"/>
</dbReference>
<accession>A0A1G8EZJ5</accession>
<dbReference type="SUPFAM" id="SSF46689">
    <property type="entry name" value="Homeodomain-like"/>
    <property type="match status" value="1"/>
</dbReference>
<protein>
    <submittedName>
        <fullName evidence="4">DNA-binding transcriptional regulator, AcrR family</fullName>
    </submittedName>
</protein>
<evidence type="ECO:0000313" key="5">
    <source>
        <dbReference type="Proteomes" id="UP000199705"/>
    </source>
</evidence>
<organism evidence="4 5">
    <name type="scientific">Mucilaginibacter gossypii</name>
    <dbReference type="NCBI Taxonomy" id="551996"/>
    <lineage>
        <taxon>Bacteria</taxon>
        <taxon>Pseudomonadati</taxon>
        <taxon>Bacteroidota</taxon>
        <taxon>Sphingobacteriia</taxon>
        <taxon>Sphingobacteriales</taxon>
        <taxon>Sphingobacteriaceae</taxon>
        <taxon>Mucilaginibacter</taxon>
    </lineage>
</organism>
<dbReference type="AlphaFoldDB" id="A0A1G8EZJ5"/>
<feature type="DNA-binding region" description="H-T-H motif" evidence="2">
    <location>
        <begin position="33"/>
        <end position="52"/>
    </location>
</feature>
<dbReference type="InterPro" id="IPR036271">
    <property type="entry name" value="Tet_transcr_reg_TetR-rel_C_sf"/>
</dbReference>
<sequence length="212" mass="24299">MTQQTDHSSQVSKQLLLEGAEELFARYGFDGTSIRLIAKKLDINSGMISYYFGSKEALYLEIFKNRLIQITAEISEFDRFELDAEEKLRGYLLIYIKRISSNENFHRLLYNQLATHRHPAVIAMVTEARVHIYQFLLKIISSGIQTGQFKSIDAEIFALNILSFIPPVYTGNLSSLMHLNEPVRNDITGRMIDHILLMVIPEKFALNNSCHA</sequence>